<reference evidence="1" key="2">
    <citation type="journal article" date="2021" name="PeerJ">
        <title>Extensive microbial diversity within the chicken gut microbiome revealed by metagenomics and culture.</title>
        <authorList>
            <person name="Gilroy R."/>
            <person name="Ravi A."/>
            <person name="Getino M."/>
            <person name="Pursley I."/>
            <person name="Horton D.L."/>
            <person name="Alikhan N.F."/>
            <person name="Baker D."/>
            <person name="Gharbi K."/>
            <person name="Hall N."/>
            <person name="Watson M."/>
            <person name="Adriaenssens E.M."/>
            <person name="Foster-Nyarko E."/>
            <person name="Jarju S."/>
            <person name="Secka A."/>
            <person name="Antonio M."/>
            <person name="Oren A."/>
            <person name="Chaudhuri R.R."/>
            <person name="La Ragione R."/>
            <person name="Hildebrand F."/>
            <person name="Pallen M.J."/>
        </authorList>
    </citation>
    <scope>NUCLEOTIDE SEQUENCE</scope>
    <source>
        <strain evidence="1">10406</strain>
    </source>
</reference>
<comment type="caution">
    <text evidence="1">The sequence shown here is derived from an EMBL/GenBank/DDBJ whole genome shotgun (WGS) entry which is preliminary data.</text>
</comment>
<dbReference type="AlphaFoldDB" id="A0A9D1NBA5"/>
<proteinExistence type="predicted"/>
<accession>A0A9D1NBA5</accession>
<protein>
    <submittedName>
        <fullName evidence="1">Uncharacterized protein</fullName>
    </submittedName>
</protein>
<name>A0A9D1NBA5_9FIRM</name>
<gene>
    <name evidence="1" type="ORF">IAC73_05980</name>
</gene>
<evidence type="ECO:0000313" key="1">
    <source>
        <dbReference type="EMBL" id="HIU99372.1"/>
    </source>
</evidence>
<sequence length="407" mass="43320">MANDIGFKHDISPEALELAAGYPLAAHAGDLVDAARAEFFGAAPHVSVIGCGKIARDVLRVLMADSVLPARGGGLVAVRYTVCGGDEEKESYERGAGVYDAFLAYEGLRREDYLPLPPVPWKIEFASAKEAEDAAERAATEGAVSVAVYADEDRALNAAAAGELQARTGGSVKVFALAEKAAPGVVCFGSDGGRAEEYLCRLAYDRHKTYAAEWMPGCTDEELTASAEKEIAAMSPVIAGSNVMAALGLRTKLLLAGFDLAPAGGAGDASREWEEAYFAGDPPRYGEGTLNGKRKLVYRNADLGKDGLRGRLARQEHDRWNAYMFTCGFLPSTRAAIASETKGKDMAGGRHGNLTTFEGLVEFRRIVAAAFSKSEEATDVIRYDYQLADDAAWFAARAGLGIVRAGR</sequence>
<dbReference type="Proteomes" id="UP000886857">
    <property type="component" value="Unassembled WGS sequence"/>
</dbReference>
<reference evidence="1" key="1">
    <citation type="submission" date="2020-10" db="EMBL/GenBank/DDBJ databases">
        <authorList>
            <person name="Gilroy R."/>
        </authorList>
    </citation>
    <scope>NUCLEOTIDE SEQUENCE</scope>
    <source>
        <strain evidence="1">10406</strain>
    </source>
</reference>
<organism evidence="1 2">
    <name type="scientific">Candidatus Limadaptatus stercoripullorum</name>
    <dbReference type="NCBI Taxonomy" id="2840846"/>
    <lineage>
        <taxon>Bacteria</taxon>
        <taxon>Bacillati</taxon>
        <taxon>Bacillota</taxon>
        <taxon>Clostridia</taxon>
        <taxon>Eubacteriales</taxon>
        <taxon>Candidatus Limadaptatus</taxon>
    </lineage>
</organism>
<dbReference type="EMBL" id="DVOE01000088">
    <property type="protein sequence ID" value="HIU99372.1"/>
    <property type="molecule type" value="Genomic_DNA"/>
</dbReference>
<evidence type="ECO:0000313" key="2">
    <source>
        <dbReference type="Proteomes" id="UP000886857"/>
    </source>
</evidence>